<evidence type="ECO:0000313" key="3">
    <source>
        <dbReference type="EMBL" id="OFC37964.1"/>
    </source>
</evidence>
<name>A0A1E7YPY6_9PROT</name>
<sequence length="478" mass="52824">MKWFRKKLCSPKRREPTLNGGLTERLLDEKKLAHPDAPVDSGAIPGRGETVKPKRTGPHFSLPVMFPRPGKRTGEKNVPTETPVTGTGSILIGIPFGGADFWLRLHADGSGERLLGLPDTQETAPSFAGARVFRLAMYDKALLFPKNLKGKALRNAMIRDKEVSDIPASVTGHQLRWFTRKSSVVFHGLPVHPLGASLWAYARKQGWNPQDGILLRTSIPMQESTLWVYVAMGKTGLGLPQTAIIPKESDRPSYNHNLSAGILPKEHPVHDIPADQLYDWLARGKHLRYPQPTEWFGLPMSRVGQSVLVSGILFGLVGFGIWWFGQSHLTQEEHTKETLHLAQMRLAQTRQVFLRHHLFVIAEQFAIPLHRDIVAARVLWKPGTRVVLADGLGLNTGISTGEPILRKPGAAGVTQHSPAQIAILIPEIKNHGPGQPDWVSAALMDAVIRQPPFDGFTLHAIQPNTEGNGYVVIFSQYP</sequence>
<protein>
    <submittedName>
        <fullName evidence="3">Uncharacterized protein</fullName>
    </submittedName>
</protein>
<feature type="transmembrane region" description="Helical" evidence="2">
    <location>
        <begin position="307"/>
        <end position="325"/>
    </location>
</feature>
<accession>A0A1E7YPY6</accession>
<dbReference type="AlphaFoldDB" id="A0A1E7YPY6"/>
<keyword evidence="2" id="KW-0812">Transmembrane</keyword>
<keyword evidence="2" id="KW-1133">Transmembrane helix</keyword>
<gene>
    <name evidence="3" type="ORF">BAE27_03195</name>
</gene>
<proteinExistence type="predicted"/>
<organism evidence="3 4">
    <name type="scientific">Acidithiobacillus caldus</name>
    <dbReference type="NCBI Taxonomy" id="33059"/>
    <lineage>
        <taxon>Bacteria</taxon>
        <taxon>Pseudomonadati</taxon>
        <taxon>Pseudomonadota</taxon>
        <taxon>Acidithiobacillia</taxon>
        <taxon>Acidithiobacillales</taxon>
        <taxon>Acidithiobacillaceae</taxon>
        <taxon>Acidithiobacillus</taxon>
    </lineage>
</organism>
<dbReference type="Proteomes" id="UP000175616">
    <property type="component" value="Unassembled WGS sequence"/>
</dbReference>
<evidence type="ECO:0000256" key="2">
    <source>
        <dbReference type="SAM" id="Phobius"/>
    </source>
</evidence>
<keyword evidence="2" id="KW-0472">Membrane</keyword>
<evidence type="ECO:0000256" key="1">
    <source>
        <dbReference type="SAM" id="MobiDB-lite"/>
    </source>
</evidence>
<feature type="region of interest" description="Disordered" evidence="1">
    <location>
        <begin position="35"/>
        <end position="59"/>
    </location>
</feature>
<comment type="caution">
    <text evidence="3">The sequence shown here is derived from an EMBL/GenBank/DDBJ whole genome shotgun (WGS) entry which is preliminary data.</text>
</comment>
<reference evidence="3 4" key="1">
    <citation type="submission" date="2016-06" db="EMBL/GenBank/DDBJ databases">
        <title>Gene turnover analysis identifies the evolutionary adaptation of the extremophile Acidithiobacillus caldus.</title>
        <authorList>
            <person name="Zhang X."/>
        </authorList>
    </citation>
    <scope>NUCLEOTIDE SEQUENCE [LARGE SCALE GENOMIC DNA]</scope>
    <source>
        <strain evidence="3 4">DX</strain>
    </source>
</reference>
<evidence type="ECO:0000313" key="4">
    <source>
        <dbReference type="Proteomes" id="UP000175616"/>
    </source>
</evidence>
<dbReference type="EMBL" id="LZYE01000061">
    <property type="protein sequence ID" value="OFC37964.1"/>
    <property type="molecule type" value="Genomic_DNA"/>
</dbReference>